<dbReference type="Proteomes" id="UP001642360">
    <property type="component" value="Unassembled WGS sequence"/>
</dbReference>
<accession>A0ABC8TZH2</accession>
<protein>
    <submittedName>
        <fullName evidence="1">Uncharacterized protein</fullName>
    </submittedName>
</protein>
<dbReference type="AlphaFoldDB" id="A0ABC8TZH2"/>
<gene>
    <name evidence="1" type="ORF">ILEXP_LOCUS44687</name>
</gene>
<reference evidence="1 2" key="1">
    <citation type="submission" date="2024-02" db="EMBL/GenBank/DDBJ databases">
        <authorList>
            <person name="Vignale AGUSTIN F."/>
            <person name="Sosa J E."/>
            <person name="Modenutti C."/>
        </authorList>
    </citation>
    <scope>NUCLEOTIDE SEQUENCE [LARGE SCALE GENOMIC DNA]</scope>
</reference>
<organism evidence="1 2">
    <name type="scientific">Ilex paraguariensis</name>
    <name type="common">yerba mate</name>
    <dbReference type="NCBI Taxonomy" id="185542"/>
    <lineage>
        <taxon>Eukaryota</taxon>
        <taxon>Viridiplantae</taxon>
        <taxon>Streptophyta</taxon>
        <taxon>Embryophyta</taxon>
        <taxon>Tracheophyta</taxon>
        <taxon>Spermatophyta</taxon>
        <taxon>Magnoliopsida</taxon>
        <taxon>eudicotyledons</taxon>
        <taxon>Gunneridae</taxon>
        <taxon>Pentapetalae</taxon>
        <taxon>asterids</taxon>
        <taxon>campanulids</taxon>
        <taxon>Aquifoliales</taxon>
        <taxon>Aquifoliaceae</taxon>
        <taxon>Ilex</taxon>
    </lineage>
</organism>
<proteinExistence type="predicted"/>
<comment type="caution">
    <text evidence="1">The sequence shown here is derived from an EMBL/GenBank/DDBJ whole genome shotgun (WGS) entry which is preliminary data.</text>
</comment>
<evidence type="ECO:0000313" key="2">
    <source>
        <dbReference type="Proteomes" id="UP001642360"/>
    </source>
</evidence>
<name>A0ABC8TZH2_9AQUA</name>
<dbReference type="EMBL" id="CAUOFW020006491">
    <property type="protein sequence ID" value="CAK9174908.1"/>
    <property type="molecule type" value="Genomic_DNA"/>
</dbReference>
<evidence type="ECO:0000313" key="1">
    <source>
        <dbReference type="EMBL" id="CAK9174908.1"/>
    </source>
</evidence>
<feature type="non-terminal residue" evidence="1">
    <location>
        <position position="55"/>
    </location>
</feature>
<keyword evidence="2" id="KW-1185">Reference proteome</keyword>
<sequence>MCQVKSPLKGTWSPMTCVERLGLQGEPTIKDTCQAENALEGLGCRGHVSSKQRFG</sequence>